<reference evidence="3 4" key="1">
    <citation type="submission" date="2015-09" db="EMBL/GenBank/DDBJ databases">
        <title>Host preference determinants of Valsa canker pathogens revealed by comparative genomics.</title>
        <authorList>
            <person name="Yin Z."/>
            <person name="Huang L."/>
        </authorList>
    </citation>
    <scope>NUCLEOTIDE SEQUENCE [LARGE SCALE GENOMIC DNA]</scope>
    <source>
        <strain evidence="3 4">03-1</strain>
    </source>
</reference>
<feature type="region of interest" description="Disordered" evidence="1">
    <location>
        <begin position="1"/>
        <end position="55"/>
    </location>
</feature>
<dbReference type="Proteomes" id="UP000283895">
    <property type="component" value="Unassembled WGS sequence"/>
</dbReference>
<dbReference type="AlphaFoldDB" id="A0A423WV84"/>
<protein>
    <recommendedName>
        <fullName evidence="5">Fucose-specific lectin</fullName>
    </recommendedName>
</protein>
<organism evidence="3 4">
    <name type="scientific">Cytospora schulzeri</name>
    <dbReference type="NCBI Taxonomy" id="448051"/>
    <lineage>
        <taxon>Eukaryota</taxon>
        <taxon>Fungi</taxon>
        <taxon>Dikarya</taxon>
        <taxon>Ascomycota</taxon>
        <taxon>Pezizomycotina</taxon>
        <taxon>Sordariomycetes</taxon>
        <taxon>Sordariomycetidae</taxon>
        <taxon>Diaporthales</taxon>
        <taxon>Cytosporaceae</taxon>
        <taxon>Cytospora</taxon>
    </lineage>
</organism>
<dbReference type="EMBL" id="LKEA01000008">
    <property type="protein sequence ID" value="ROW07302.1"/>
    <property type="molecule type" value="Genomic_DNA"/>
</dbReference>
<evidence type="ECO:0000313" key="3">
    <source>
        <dbReference type="EMBL" id="ROW07302.1"/>
    </source>
</evidence>
<evidence type="ECO:0000313" key="4">
    <source>
        <dbReference type="Proteomes" id="UP000283895"/>
    </source>
</evidence>
<comment type="caution">
    <text evidence="3">The sequence shown here is derived from an EMBL/GenBank/DDBJ whole genome shotgun (WGS) entry which is preliminary data.</text>
</comment>
<proteinExistence type="predicted"/>
<gene>
    <name evidence="3" type="ORF">VMCG_03691</name>
</gene>
<keyword evidence="2" id="KW-0472">Membrane</keyword>
<name>A0A423WV84_9PEZI</name>
<dbReference type="Gene3D" id="2.120.10.70">
    <property type="entry name" value="Fucose-specific lectin"/>
    <property type="match status" value="1"/>
</dbReference>
<evidence type="ECO:0000256" key="2">
    <source>
        <dbReference type="SAM" id="Phobius"/>
    </source>
</evidence>
<feature type="compositionally biased region" description="Polar residues" evidence="1">
    <location>
        <begin position="1"/>
        <end position="20"/>
    </location>
</feature>
<dbReference type="OrthoDB" id="5396810at2759"/>
<accession>A0A423WV84</accession>
<feature type="transmembrane region" description="Helical" evidence="2">
    <location>
        <begin position="125"/>
        <end position="145"/>
    </location>
</feature>
<keyword evidence="2" id="KW-1133">Transmembrane helix</keyword>
<sequence>MTNDLPQTMNLGSLHQSGDNDTSRIGRPQHQPDDDLGGKEFYSGVELDGPTIPRERHFSETSMTIAPEVVGTNISYQDALSLNTTDKSHAAELAIEKDQEQERGLKPRGIGTTWWGMSKTVRNTLIVVLVFIILALIGILLGVFVGRRHSSSAPAAGQYVILDISKLSALTFQNGNNDTDKSVFFQLSSSLAIMRARWNSTSTGWTFENVSQAMIDGGSSIYPKAGTPLVAVSPDTVEPTDLSNFWIDLYFMSLSNMPYQIWSWSAPQTDPSKDQLWHQESLQNYQVIFTTGFARGTQLAAYRDQCVANCSDDSRLLYQGADGDLMLGSSPVQSWQDWNVTDLSGVDEPMLPALEMNSSIAMTRYSPSPGDEPSGMRMYYDFSGSFEASLGEQNIPPDVSVVTYANETGGSLDKILLAILFDNGTVTVHWQEIVDGPWKMGFAPPTNVTALAITHALKAYCLSGGRIQEWDIDGSEPTSWTLASNVTTAKK</sequence>
<keyword evidence="4" id="KW-1185">Reference proteome</keyword>
<keyword evidence="2" id="KW-0812">Transmembrane</keyword>
<evidence type="ECO:0000256" key="1">
    <source>
        <dbReference type="SAM" id="MobiDB-lite"/>
    </source>
</evidence>
<evidence type="ECO:0008006" key="5">
    <source>
        <dbReference type="Google" id="ProtNLM"/>
    </source>
</evidence>